<dbReference type="EMBL" id="AP024233">
    <property type="protein sequence ID" value="BCO08537.1"/>
    <property type="molecule type" value="Genomic_DNA"/>
</dbReference>
<keyword evidence="4" id="KW-1003">Cell membrane</keyword>
<sequence>METTDHMEPDDTGKTLNPEETAELLEETAAEAAGQVPGEQADLPRDLEFLFDVPLQVSVEVGRARILIKDLLQMGEGYVVELDKLAGEPLDLYVNSRLIARGEAVKVGDKFGIKLTEVVSQSDRIEKLG</sequence>
<keyword evidence="6" id="KW-0283">Flagellar rotation</keyword>
<proteinExistence type="inferred from homology"/>
<dbReference type="NCBIfam" id="TIGR02480">
    <property type="entry name" value="fliN"/>
    <property type="match status" value="1"/>
</dbReference>
<evidence type="ECO:0000256" key="5">
    <source>
        <dbReference type="ARBA" id="ARBA00022500"/>
    </source>
</evidence>
<dbReference type="PANTHER" id="PTHR43484:SF1">
    <property type="entry name" value="FLAGELLAR MOTOR SWITCH PROTEIN FLIN"/>
    <property type="match status" value="1"/>
</dbReference>
<evidence type="ECO:0000256" key="6">
    <source>
        <dbReference type="ARBA" id="ARBA00022779"/>
    </source>
</evidence>
<evidence type="ECO:0000256" key="1">
    <source>
        <dbReference type="ARBA" id="ARBA00004413"/>
    </source>
</evidence>
<accession>A0A915U161</accession>
<comment type="subcellular location">
    <subcellularLocation>
        <location evidence="1">Cell membrane</location>
        <topology evidence="1">Peripheral membrane protein</topology>
        <orientation evidence="1">Cytoplasmic side</orientation>
    </subcellularLocation>
</comment>
<dbReference type="GO" id="GO:0005886">
    <property type="term" value="C:plasma membrane"/>
    <property type="evidence" value="ECO:0007669"/>
    <property type="project" value="UniProtKB-SubCell"/>
</dbReference>
<keyword evidence="10" id="KW-1185">Reference proteome</keyword>
<dbReference type="Proteomes" id="UP001063350">
    <property type="component" value="Chromosome"/>
</dbReference>
<keyword evidence="7" id="KW-0472">Membrane</keyword>
<dbReference type="GO" id="GO:0006935">
    <property type="term" value="P:chemotaxis"/>
    <property type="evidence" value="ECO:0007669"/>
    <property type="project" value="UniProtKB-KW"/>
</dbReference>
<evidence type="ECO:0000256" key="4">
    <source>
        <dbReference type="ARBA" id="ARBA00022475"/>
    </source>
</evidence>
<dbReference type="InterPro" id="IPR001543">
    <property type="entry name" value="FliN-like_C"/>
</dbReference>
<dbReference type="SUPFAM" id="SSF101801">
    <property type="entry name" value="Surface presentation of antigens (SPOA)"/>
    <property type="match status" value="1"/>
</dbReference>
<dbReference type="KEGG" id="ddu:GF1_09130"/>
<reference evidence="9" key="1">
    <citation type="submission" date="2020-12" db="EMBL/GenBank/DDBJ databases">
        <title>Desulfobium dissulfuricans gen. nov., sp. nov., a novel mesophilic, sulfate-reducing bacterium isolated from a deep-sea hydrothermal vent.</title>
        <authorList>
            <person name="Hashimoto Y."/>
            <person name="Tame A."/>
            <person name="Sawayama S."/>
            <person name="Miyazaki J."/>
            <person name="Takai K."/>
            <person name="Nakagawa S."/>
        </authorList>
    </citation>
    <scope>NUCLEOTIDE SEQUENCE</scope>
    <source>
        <strain evidence="9">GF1</strain>
    </source>
</reference>
<evidence type="ECO:0000256" key="7">
    <source>
        <dbReference type="ARBA" id="ARBA00023136"/>
    </source>
</evidence>
<dbReference type="PANTHER" id="PTHR43484">
    <property type="match status" value="1"/>
</dbReference>
<dbReference type="InterPro" id="IPR051469">
    <property type="entry name" value="FliN/MopA/SpaO"/>
</dbReference>
<dbReference type="Pfam" id="PF01052">
    <property type="entry name" value="FliMN_C"/>
    <property type="match status" value="1"/>
</dbReference>
<evidence type="ECO:0000256" key="2">
    <source>
        <dbReference type="ARBA" id="ARBA00009226"/>
    </source>
</evidence>
<organism evidence="9 10">
    <name type="scientific">Desulfolithobacter dissulfuricans</name>
    <dbReference type="NCBI Taxonomy" id="2795293"/>
    <lineage>
        <taxon>Bacteria</taxon>
        <taxon>Pseudomonadati</taxon>
        <taxon>Thermodesulfobacteriota</taxon>
        <taxon>Desulfobulbia</taxon>
        <taxon>Desulfobulbales</taxon>
        <taxon>Desulfobulbaceae</taxon>
        <taxon>Desulfolithobacter</taxon>
    </lineage>
</organism>
<dbReference type="PRINTS" id="PR00956">
    <property type="entry name" value="FLGMOTORFLIN"/>
</dbReference>
<dbReference type="AlphaFoldDB" id="A0A915U161"/>
<dbReference type="InterPro" id="IPR036429">
    <property type="entry name" value="SpoA-like_sf"/>
</dbReference>
<dbReference type="GO" id="GO:0009425">
    <property type="term" value="C:bacterial-type flagellum basal body"/>
    <property type="evidence" value="ECO:0007669"/>
    <property type="project" value="InterPro"/>
</dbReference>
<dbReference type="Gene3D" id="2.30.330.10">
    <property type="entry name" value="SpoA-like"/>
    <property type="match status" value="1"/>
</dbReference>
<evidence type="ECO:0000313" key="10">
    <source>
        <dbReference type="Proteomes" id="UP001063350"/>
    </source>
</evidence>
<name>A0A915U161_9BACT</name>
<comment type="similarity">
    <text evidence="2">Belongs to the FliN/MopA/SpaO family.</text>
</comment>
<dbReference type="RefSeq" id="WP_267928442.1">
    <property type="nucleotide sequence ID" value="NZ_AP024233.1"/>
</dbReference>
<feature type="domain" description="Flagellar motor switch protein FliN-like C-terminal" evidence="8">
    <location>
        <begin position="50"/>
        <end position="119"/>
    </location>
</feature>
<evidence type="ECO:0000313" key="9">
    <source>
        <dbReference type="EMBL" id="BCO08537.1"/>
    </source>
</evidence>
<dbReference type="InterPro" id="IPR012826">
    <property type="entry name" value="FliN"/>
</dbReference>
<protein>
    <recommendedName>
        <fullName evidence="3">Flagellar motor switch protein FliN</fullName>
    </recommendedName>
</protein>
<evidence type="ECO:0000256" key="3">
    <source>
        <dbReference type="ARBA" id="ARBA00021897"/>
    </source>
</evidence>
<dbReference type="GO" id="GO:0071973">
    <property type="term" value="P:bacterial-type flagellum-dependent cell motility"/>
    <property type="evidence" value="ECO:0007669"/>
    <property type="project" value="InterPro"/>
</dbReference>
<evidence type="ECO:0000259" key="8">
    <source>
        <dbReference type="Pfam" id="PF01052"/>
    </source>
</evidence>
<keyword evidence="5" id="KW-0145">Chemotaxis</keyword>
<gene>
    <name evidence="9" type="ORF">GF1_09130</name>
</gene>
<dbReference type="GO" id="GO:0003774">
    <property type="term" value="F:cytoskeletal motor activity"/>
    <property type="evidence" value="ECO:0007669"/>
    <property type="project" value="InterPro"/>
</dbReference>
<dbReference type="InterPro" id="IPR001172">
    <property type="entry name" value="FliN_T3SS_HrcQb"/>
</dbReference>